<dbReference type="EMBL" id="MU118043">
    <property type="protein sequence ID" value="KAF9647022.1"/>
    <property type="molecule type" value="Genomic_DNA"/>
</dbReference>
<protein>
    <submittedName>
        <fullName evidence="1">Uncharacterized protein</fullName>
    </submittedName>
</protein>
<keyword evidence="2" id="KW-1185">Reference proteome</keyword>
<gene>
    <name evidence="1" type="ORF">BDM02DRAFT_3180749</name>
</gene>
<accession>A0ACB6ZBN0</accession>
<evidence type="ECO:0000313" key="2">
    <source>
        <dbReference type="Proteomes" id="UP000886501"/>
    </source>
</evidence>
<organism evidence="1 2">
    <name type="scientific">Thelephora ganbajun</name>
    <name type="common">Ganba fungus</name>
    <dbReference type="NCBI Taxonomy" id="370292"/>
    <lineage>
        <taxon>Eukaryota</taxon>
        <taxon>Fungi</taxon>
        <taxon>Dikarya</taxon>
        <taxon>Basidiomycota</taxon>
        <taxon>Agaricomycotina</taxon>
        <taxon>Agaricomycetes</taxon>
        <taxon>Thelephorales</taxon>
        <taxon>Thelephoraceae</taxon>
        <taxon>Thelephora</taxon>
    </lineage>
</organism>
<evidence type="ECO:0000313" key="1">
    <source>
        <dbReference type="EMBL" id="KAF9647022.1"/>
    </source>
</evidence>
<name>A0ACB6ZBN0_THEGA</name>
<comment type="caution">
    <text evidence="1">The sequence shown here is derived from an EMBL/GenBank/DDBJ whole genome shotgun (WGS) entry which is preliminary data.</text>
</comment>
<reference evidence="1" key="2">
    <citation type="journal article" date="2020" name="Nat. Commun.">
        <title>Large-scale genome sequencing of mycorrhizal fungi provides insights into the early evolution of symbiotic traits.</title>
        <authorList>
            <person name="Miyauchi S."/>
            <person name="Kiss E."/>
            <person name="Kuo A."/>
            <person name="Drula E."/>
            <person name="Kohler A."/>
            <person name="Sanchez-Garcia M."/>
            <person name="Morin E."/>
            <person name="Andreopoulos B."/>
            <person name="Barry K.W."/>
            <person name="Bonito G."/>
            <person name="Buee M."/>
            <person name="Carver A."/>
            <person name="Chen C."/>
            <person name="Cichocki N."/>
            <person name="Clum A."/>
            <person name="Culley D."/>
            <person name="Crous P.W."/>
            <person name="Fauchery L."/>
            <person name="Girlanda M."/>
            <person name="Hayes R.D."/>
            <person name="Keri Z."/>
            <person name="LaButti K."/>
            <person name="Lipzen A."/>
            <person name="Lombard V."/>
            <person name="Magnuson J."/>
            <person name="Maillard F."/>
            <person name="Murat C."/>
            <person name="Nolan M."/>
            <person name="Ohm R.A."/>
            <person name="Pangilinan J."/>
            <person name="Pereira M.F."/>
            <person name="Perotto S."/>
            <person name="Peter M."/>
            <person name="Pfister S."/>
            <person name="Riley R."/>
            <person name="Sitrit Y."/>
            <person name="Stielow J.B."/>
            <person name="Szollosi G."/>
            <person name="Zifcakova L."/>
            <person name="Stursova M."/>
            <person name="Spatafora J.W."/>
            <person name="Tedersoo L."/>
            <person name="Vaario L.M."/>
            <person name="Yamada A."/>
            <person name="Yan M."/>
            <person name="Wang P."/>
            <person name="Xu J."/>
            <person name="Bruns T."/>
            <person name="Baldrian P."/>
            <person name="Vilgalys R."/>
            <person name="Dunand C."/>
            <person name="Henrissat B."/>
            <person name="Grigoriev I.V."/>
            <person name="Hibbett D."/>
            <person name="Nagy L.G."/>
            <person name="Martin F.M."/>
        </authorList>
    </citation>
    <scope>NUCLEOTIDE SEQUENCE</scope>
    <source>
        <strain evidence="1">P2</strain>
    </source>
</reference>
<sequence length="424" mass="47958">MSVPFLCADLASSPDYPPNYAEWHKFEVALPQHNQSLPFPEGKEGRYVYFSEHVKTAGWGNVLQEHFFQALLAYLSRRSYTFDSFSGTSDGPPFRDEHGNVVPVNIPISAFLSGPLAGGSFPPGDLTPRAVRKSYFDEVCPNPKLLDKAAIRAKLPENYTALHLLAVWVRMMDEELARCVEIDERVFDIGVFGTWRIYDGLPVLLNNPITKLFSWSPLVEDAFKINQRLFTLSSKLPPPTPEFRYPPIPGLLALHVRRGDFEGHCPNLRRWKVSFTGLNTQPGTIDKDIDLVEKGNDSSTQASIDAFQRACYPDTNQIVERVRQIRMTEEGKGLRNIFIMTNGSPEWVEELKEALMKDYHWKQIASSLQMRVSWEQKFVAQAVDMMIAHRADVFIGNGFSSLTGSVFMVRIASGLAAGRQRLWL</sequence>
<reference evidence="1" key="1">
    <citation type="submission" date="2019-10" db="EMBL/GenBank/DDBJ databases">
        <authorList>
            <consortium name="DOE Joint Genome Institute"/>
            <person name="Kuo A."/>
            <person name="Miyauchi S."/>
            <person name="Kiss E."/>
            <person name="Drula E."/>
            <person name="Kohler A."/>
            <person name="Sanchez-Garcia M."/>
            <person name="Andreopoulos B."/>
            <person name="Barry K.W."/>
            <person name="Bonito G."/>
            <person name="Buee M."/>
            <person name="Carver A."/>
            <person name="Chen C."/>
            <person name="Cichocki N."/>
            <person name="Clum A."/>
            <person name="Culley D."/>
            <person name="Crous P.W."/>
            <person name="Fauchery L."/>
            <person name="Girlanda M."/>
            <person name="Hayes R."/>
            <person name="Keri Z."/>
            <person name="Labutti K."/>
            <person name="Lipzen A."/>
            <person name="Lombard V."/>
            <person name="Magnuson J."/>
            <person name="Maillard F."/>
            <person name="Morin E."/>
            <person name="Murat C."/>
            <person name="Nolan M."/>
            <person name="Ohm R."/>
            <person name="Pangilinan J."/>
            <person name="Pereira M."/>
            <person name="Perotto S."/>
            <person name="Peter M."/>
            <person name="Riley R."/>
            <person name="Sitrit Y."/>
            <person name="Stielow B."/>
            <person name="Szollosi G."/>
            <person name="Zifcakova L."/>
            <person name="Stursova M."/>
            <person name="Spatafora J.W."/>
            <person name="Tedersoo L."/>
            <person name="Vaario L.-M."/>
            <person name="Yamada A."/>
            <person name="Yan M."/>
            <person name="Wang P."/>
            <person name="Xu J."/>
            <person name="Bruns T."/>
            <person name="Baldrian P."/>
            <person name="Vilgalys R."/>
            <person name="Henrissat B."/>
            <person name="Grigoriev I.V."/>
            <person name="Hibbett D."/>
            <person name="Nagy L.G."/>
            <person name="Martin F.M."/>
        </authorList>
    </citation>
    <scope>NUCLEOTIDE SEQUENCE</scope>
    <source>
        <strain evidence="1">P2</strain>
    </source>
</reference>
<dbReference type="Proteomes" id="UP000886501">
    <property type="component" value="Unassembled WGS sequence"/>
</dbReference>
<proteinExistence type="predicted"/>